<keyword evidence="2" id="KW-1185">Reference proteome</keyword>
<dbReference type="EMBL" id="SOAX01000003">
    <property type="protein sequence ID" value="TDT41404.1"/>
    <property type="molecule type" value="Genomic_DNA"/>
</dbReference>
<dbReference type="InterPro" id="IPR010775">
    <property type="entry name" value="DUF1365"/>
</dbReference>
<dbReference type="RefSeq" id="WP_166646029.1">
    <property type="nucleotide sequence ID" value="NZ_SOAX01000003.1"/>
</dbReference>
<evidence type="ECO:0000313" key="2">
    <source>
        <dbReference type="Proteomes" id="UP000295830"/>
    </source>
</evidence>
<dbReference type="Pfam" id="PF07103">
    <property type="entry name" value="DUF1365"/>
    <property type="match status" value="1"/>
</dbReference>
<sequence>MTMTKALSGSFLEGSIRHRRTAPVGHEFTYPIGLYGVRLSEWNQLPSLARGISTRHINRIWFRRRDYFQPGNGDLETAVKRHVFLATDWEPDGPIELVTQPRYFGWCFNPVSFYLCYPKGADSEENPVPRVILAQITNTPWHERHSYCLTGAGETVTKEGWRSLRFRFPKQFHVSPFNPMDQDYEWLFGFHPQGLRIHMNVKGSGGKVFDATLSLTRHPLDAEHVQYAMERYPAETIKASIGIHWNAFRLWRKGAPFHDHPGYATATTAAPDSGDLTATHITTLNNVGTVTSWKT</sequence>
<name>A0A4R7JU25_9GAMM</name>
<reference evidence="1 2" key="1">
    <citation type="submission" date="2019-03" db="EMBL/GenBank/DDBJ databases">
        <title>Genomic Encyclopedia of Type Strains, Phase IV (KMG-IV): sequencing the most valuable type-strain genomes for metagenomic binning, comparative biology and taxonomic classification.</title>
        <authorList>
            <person name="Goeker M."/>
        </authorList>
    </citation>
    <scope>NUCLEOTIDE SEQUENCE [LARGE SCALE GENOMIC DNA]</scope>
    <source>
        <strain evidence="1 2">DSM 15505</strain>
    </source>
</reference>
<protein>
    <recommendedName>
        <fullName evidence="3">DUF1365 family protein</fullName>
    </recommendedName>
</protein>
<dbReference type="Proteomes" id="UP000295830">
    <property type="component" value="Unassembled WGS sequence"/>
</dbReference>
<gene>
    <name evidence="1" type="ORF">DES49_1487</name>
</gene>
<dbReference type="AlphaFoldDB" id="A0A4R7JU25"/>
<evidence type="ECO:0000313" key="1">
    <source>
        <dbReference type="EMBL" id="TDT41404.1"/>
    </source>
</evidence>
<accession>A0A4R7JU25</accession>
<comment type="caution">
    <text evidence="1">The sequence shown here is derived from an EMBL/GenBank/DDBJ whole genome shotgun (WGS) entry which is preliminary data.</text>
</comment>
<organism evidence="1 2">
    <name type="scientific">Halospina denitrificans</name>
    <dbReference type="NCBI Taxonomy" id="332522"/>
    <lineage>
        <taxon>Bacteria</taxon>
        <taxon>Pseudomonadati</taxon>
        <taxon>Pseudomonadota</taxon>
        <taxon>Gammaproteobacteria</taxon>
        <taxon>Halospina</taxon>
    </lineage>
</organism>
<dbReference type="PANTHER" id="PTHR33973:SF4">
    <property type="entry name" value="OS07G0153300 PROTEIN"/>
    <property type="match status" value="1"/>
</dbReference>
<dbReference type="PANTHER" id="PTHR33973">
    <property type="entry name" value="OS07G0153300 PROTEIN"/>
    <property type="match status" value="1"/>
</dbReference>
<evidence type="ECO:0008006" key="3">
    <source>
        <dbReference type="Google" id="ProtNLM"/>
    </source>
</evidence>
<proteinExistence type="predicted"/>